<accession>A0A7X4GS62</accession>
<proteinExistence type="predicted"/>
<dbReference type="AlphaFoldDB" id="A0A7X4GS62"/>
<keyword evidence="3" id="KW-1185">Reference proteome</keyword>
<evidence type="ECO:0000259" key="1">
    <source>
        <dbReference type="Pfam" id="PF06877"/>
    </source>
</evidence>
<dbReference type="Gene3D" id="3.30.70.970">
    <property type="entry name" value="RraB-like"/>
    <property type="match status" value="1"/>
</dbReference>
<comment type="caution">
    <text evidence="2">The sequence shown here is derived from an EMBL/GenBank/DDBJ whole genome shotgun (WGS) entry which is preliminary data.</text>
</comment>
<name>A0A7X4GS62_9BURK</name>
<sequence length="119" mass="13942">MITLHQLDEFFENTRQMFDTGRCLFRIDDECRWSYFFVDPDREKLLPIADYMKGLGYEFMGTLDPNEDDDDPVYYLRIDKVQRHSPASLNELNRQLYGIADQFGVHSYDGMDVGAIDGP</sequence>
<evidence type="ECO:0000313" key="3">
    <source>
        <dbReference type="Proteomes" id="UP000450012"/>
    </source>
</evidence>
<dbReference type="Pfam" id="PF06877">
    <property type="entry name" value="RraB"/>
    <property type="match status" value="1"/>
</dbReference>
<dbReference type="EMBL" id="WWCK01000005">
    <property type="protein sequence ID" value="MYM68697.1"/>
    <property type="molecule type" value="Genomic_DNA"/>
</dbReference>
<organism evidence="2 3">
    <name type="scientific">Duganella rivi</name>
    <dbReference type="NCBI Taxonomy" id="2666083"/>
    <lineage>
        <taxon>Bacteria</taxon>
        <taxon>Pseudomonadati</taxon>
        <taxon>Pseudomonadota</taxon>
        <taxon>Betaproteobacteria</taxon>
        <taxon>Burkholderiales</taxon>
        <taxon>Oxalobacteraceae</taxon>
        <taxon>Telluria group</taxon>
        <taxon>Duganella</taxon>
    </lineage>
</organism>
<protein>
    <submittedName>
        <fullName evidence="2">Ribonuclease E inhibitor RraB</fullName>
    </submittedName>
</protein>
<dbReference type="InterPro" id="IPR036701">
    <property type="entry name" value="RraB-like_sf"/>
</dbReference>
<dbReference type="Proteomes" id="UP000450012">
    <property type="component" value="Unassembled WGS sequence"/>
</dbReference>
<dbReference type="SUPFAM" id="SSF89946">
    <property type="entry name" value="Hypothetical protein VC0424"/>
    <property type="match status" value="1"/>
</dbReference>
<evidence type="ECO:0000313" key="2">
    <source>
        <dbReference type="EMBL" id="MYM68697.1"/>
    </source>
</evidence>
<dbReference type="RefSeq" id="WP_161015236.1">
    <property type="nucleotide sequence ID" value="NZ_WWCK01000005.1"/>
</dbReference>
<gene>
    <name evidence="2" type="ORF">GTP45_17925</name>
</gene>
<feature type="domain" description="Regulator of ribonuclease activity B" evidence="1">
    <location>
        <begin position="27"/>
        <end position="113"/>
    </location>
</feature>
<dbReference type="InterPro" id="IPR009671">
    <property type="entry name" value="RraB_dom"/>
</dbReference>
<reference evidence="2 3" key="1">
    <citation type="submission" date="2019-12" db="EMBL/GenBank/DDBJ databases">
        <title>Novel species isolated from a subtropical stream in China.</title>
        <authorList>
            <person name="Lu H."/>
        </authorList>
    </citation>
    <scope>NUCLEOTIDE SEQUENCE [LARGE SCALE GENOMIC DNA]</scope>
    <source>
        <strain evidence="2 3">FT55W</strain>
    </source>
</reference>